<dbReference type="OrthoDB" id="1534087at2759"/>
<gene>
    <name evidence="2" type="ORF">MVEN_00723700</name>
</gene>
<evidence type="ECO:0000259" key="1">
    <source>
        <dbReference type="Pfam" id="PF20703"/>
    </source>
</evidence>
<dbReference type="GO" id="GO:0007166">
    <property type="term" value="P:cell surface receptor signaling pathway"/>
    <property type="evidence" value="ECO:0007669"/>
    <property type="project" value="InterPro"/>
</dbReference>
<dbReference type="PRINTS" id="PR00364">
    <property type="entry name" value="DISEASERSIST"/>
</dbReference>
<dbReference type="InterPro" id="IPR049052">
    <property type="entry name" value="nSTAND1"/>
</dbReference>
<sequence length="450" mass="49640">MPTQPTDMQIRLKALTTCFAIMADTLEVLANSLNAAFLVAIANTTRSLLKNIETVKKNKNNSIGLMEQTYELLNAIIILHIDSDTGGILPPSVLNHIGKFTEQVLVKDSKLKLTTCSRTLHKIYTFVESQQSGSKVKQFLRQGEMNTLLKDCKNGLAQGFEFFQLKNTGLIADISKMQAEAEQRHQEVLGMINGLSDTTSSDRASMIGRAYSLSHNSSKSISTLPSEPKIFHGRESELSDILKLLSGEVPRIAILGTGGMGKTSLARAVLHHVEVSAQYTHHRYFVACDSATNKVELTALIGAHLGLKPSKDLTQAVLNFLVTVSPSLLILDNLETVWEPTELRSDIEAFLSLLTDIKDLALIITMRGAERPAKVQWSHPFLLPLQPLKLYAAQQTFIDIAEDHHKPEDIDQILSLTDNMPLAINLIAHLVDVEGCSSVLSRWEAERTSP</sequence>
<dbReference type="PANTHER" id="PTHR47691:SF3">
    <property type="entry name" value="HTH-TYPE TRANSCRIPTIONAL REGULATOR RV0890C-RELATED"/>
    <property type="match status" value="1"/>
</dbReference>
<dbReference type="InterPro" id="IPR059179">
    <property type="entry name" value="MLKL-like_MCAfunc"/>
</dbReference>
<comment type="caution">
    <text evidence="2">The sequence shown here is derived from an EMBL/GenBank/DDBJ whole genome shotgun (WGS) entry which is preliminary data.</text>
</comment>
<name>A0A8H7D5V9_9AGAR</name>
<dbReference type="AlphaFoldDB" id="A0A8H7D5V9"/>
<feature type="domain" description="Novel STAND NTPase 1" evidence="1">
    <location>
        <begin position="227"/>
        <end position="367"/>
    </location>
</feature>
<dbReference type="Proteomes" id="UP000620124">
    <property type="component" value="Unassembled WGS sequence"/>
</dbReference>
<dbReference type="CDD" id="cd21037">
    <property type="entry name" value="MLKL_NTD"/>
    <property type="match status" value="1"/>
</dbReference>
<dbReference type="EMBL" id="JACAZI010000005">
    <property type="protein sequence ID" value="KAF7359968.1"/>
    <property type="molecule type" value="Genomic_DNA"/>
</dbReference>
<accession>A0A8H7D5V9</accession>
<dbReference type="Pfam" id="PF20703">
    <property type="entry name" value="nSTAND1"/>
    <property type="match status" value="1"/>
</dbReference>
<dbReference type="PANTHER" id="PTHR47691">
    <property type="entry name" value="REGULATOR-RELATED"/>
    <property type="match status" value="1"/>
</dbReference>
<evidence type="ECO:0000313" key="3">
    <source>
        <dbReference type="Proteomes" id="UP000620124"/>
    </source>
</evidence>
<dbReference type="Gene3D" id="3.40.50.300">
    <property type="entry name" value="P-loop containing nucleotide triphosphate hydrolases"/>
    <property type="match status" value="1"/>
</dbReference>
<dbReference type="SUPFAM" id="SSF52540">
    <property type="entry name" value="P-loop containing nucleoside triphosphate hydrolases"/>
    <property type="match status" value="1"/>
</dbReference>
<reference evidence="2" key="1">
    <citation type="submission" date="2020-05" db="EMBL/GenBank/DDBJ databases">
        <title>Mycena genomes resolve the evolution of fungal bioluminescence.</title>
        <authorList>
            <person name="Tsai I.J."/>
        </authorList>
    </citation>
    <scope>NUCLEOTIDE SEQUENCE</scope>
    <source>
        <strain evidence="2">CCC161011</strain>
    </source>
</reference>
<evidence type="ECO:0000313" key="2">
    <source>
        <dbReference type="EMBL" id="KAF7359968.1"/>
    </source>
</evidence>
<dbReference type="InterPro" id="IPR027417">
    <property type="entry name" value="P-loop_NTPase"/>
</dbReference>
<dbReference type="InterPro" id="IPR036537">
    <property type="entry name" value="Adaptor_Cbl_N_dom_sf"/>
</dbReference>
<keyword evidence="3" id="KW-1185">Reference proteome</keyword>
<protein>
    <submittedName>
        <fullName evidence="2">ATPase-AAA-core domain-containing protein</fullName>
    </submittedName>
</protein>
<proteinExistence type="predicted"/>
<organism evidence="2 3">
    <name type="scientific">Mycena venus</name>
    <dbReference type="NCBI Taxonomy" id="2733690"/>
    <lineage>
        <taxon>Eukaryota</taxon>
        <taxon>Fungi</taxon>
        <taxon>Dikarya</taxon>
        <taxon>Basidiomycota</taxon>
        <taxon>Agaricomycotina</taxon>
        <taxon>Agaricomycetes</taxon>
        <taxon>Agaricomycetidae</taxon>
        <taxon>Agaricales</taxon>
        <taxon>Marasmiineae</taxon>
        <taxon>Mycenaceae</taxon>
        <taxon>Mycena</taxon>
    </lineage>
</organism>
<dbReference type="Gene3D" id="1.20.930.20">
    <property type="entry name" value="Adaptor protein Cbl, N-terminal domain"/>
    <property type="match status" value="1"/>
</dbReference>